<evidence type="ECO:0000259" key="1">
    <source>
        <dbReference type="Pfam" id="PF01323"/>
    </source>
</evidence>
<name>A0A7Z1B0A0_9PSEU</name>
<dbReference type="RefSeq" id="WP_075131980.1">
    <property type="nucleotide sequence ID" value="NZ_MSIF01000002.1"/>
</dbReference>
<dbReference type="GO" id="GO:0016491">
    <property type="term" value="F:oxidoreductase activity"/>
    <property type="evidence" value="ECO:0007669"/>
    <property type="project" value="InterPro"/>
</dbReference>
<dbReference type="InterPro" id="IPR001853">
    <property type="entry name" value="DSBA-like_thioredoxin_dom"/>
</dbReference>
<dbReference type="OrthoDB" id="9799122at2"/>
<dbReference type="Pfam" id="PF01323">
    <property type="entry name" value="DSBA"/>
    <property type="match status" value="1"/>
</dbReference>
<evidence type="ECO:0000313" key="3">
    <source>
        <dbReference type="Proteomes" id="UP000185696"/>
    </source>
</evidence>
<dbReference type="CDD" id="cd03024">
    <property type="entry name" value="DsbA_FrnE"/>
    <property type="match status" value="1"/>
</dbReference>
<comment type="caution">
    <text evidence="2">The sequence shown here is derived from an EMBL/GenBank/DDBJ whole genome shotgun (WGS) entry which is preliminary data.</text>
</comment>
<protein>
    <recommendedName>
        <fullName evidence="1">DSBA-like thioredoxin domain-containing protein</fullName>
    </recommendedName>
</protein>
<dbReference type="Gene3D" id="3.40.30.10">
    <property type="entry name" value="Glutaredoxin"/>
    <property type="match status" value="1"/>
</dbReference>
<dbReference type="EMBL" id="MSIF01000002">
    <property type="protein sequence ID" value="OLF13071.1"/>
    <property type="molecule type" value="Genomic_DNA"/>
</dbReference>
<dbReference type="PANTHER" id="PTHR13887">
    <property type="entry name" value="GLUTATHIONE S-TRANSFERASE KAPPA"/>
    <property type="match status" value="1"/>
</dbReference>
<dbReference type="PANTHER" id="PTHR13887:SF41">
    <property type="entry name" value="THIOREDOXIN SUPERFAMILY PROTEIN"/>
    <property type="match status" value="1"/>
</dbReference>
<accession>A0A7Z1B0A0</accession>
<reference evidence="2 3" key="1">
    <citation type="submission" date="2016-12" db="EMBL/GenBank/DDBJ databases">
        <title>The draft genome sequence of Actinophytocola xinjiangensis.</title>
        <authorList>
            <person name="Wang W."/>
            <person name="Yuan L."/>
        </authorList>
    </citation>
    <scope>NUCLEOTIDE SEQUENCE [LARGE SCALE GENOMIC DNA]</scope>
    <source>
        <strain evidence="2 3">CGMCC 4.4663</strain>
    </source>
</reference>
<evidence type="ECO:0000313" key="2">
    <source>
        <dbReference type="EMBL" id="OLF13071.1"/>
    </source>
</evidence>
<dbReference type="Proteomes" id="UP000185696">
    <property type="component" value="Unassembled WGS sequence"/>
</dbReference>
<gene>
    <name evidence="2" type="ORF">BLA60_07500</name>
</gene>
<sequence>MTVFVDVWSDIVCPWCYIGKRRFESALAGFTHRDEVRVRWRAFELDPNAPKVSDLTVPQRLQRDHGLSAEQVEQMFAHVTELAAAEGLTYRLAEATGVNTFDLHRLLALAAEREAGDTLLESLMHAQHCDAANLGDRDTVLALTSAAGLADDEVTAVLDGDAYADTVRADEDQARRLGVTGVPAFVLVDRYLVSGAQSVEVLGAALNRVWREAA</sequence>
<organism evidence="2 3">
    <name type="scientific">Actinophytocola xinjiangensis</name>
    <dbReference type="NCBI Taxonomy" id="485602"/>
    <lineage>
        <taxon>Bacteria</taxon>
        <taxon>Bacillati</taxon>
        <taxon>Actinomycetota</taxon>
        <taxon>Actinomycetes</taxon>
        <taxon>Pseudonocardiales</taxon>
        <taxon>Pseudonocardiaceae</taxon>
    </lineage>
</organism>
<dbReference type="AlphaFoldDB" id="A0A7Z1B0A0"/>
<proteinExistence type="predicted"/>
<keyword evidence="3" id="KW-1185">Reference proteome</keyword>
<dbReference type="SUPFAM" id="SSF52833">
    <property type="entry name" value="Thioredoxin-like"/>
    <property type="match status" value="1"/>
</dbReference>
<feature type="domain" description="DSBA-like thioredoxin" evidence="1">
    <location>
        <begin position="5"/>
        <end position="206"/>
    </location>
</feature>
<dbReference type="InterPro" id="IPR036249">
    <property type="entry name" value="Thioredoxin-like_sf"/>
</dbReference>